<gene>
    <name evidence="7" type="primary">ispD</name>
    <name evidence="8" type="ORF">CONE_0743</name>
</gene>
<evidence type="ECO:0000313" key="8">
    <source>
        <dbReference type="EMBL" id="AGF48478.1"/>
    </source>
</evidence>
<comment type="similarity">
    <text evidence="3 7">Belongs to the IspD/TarI cytidylyltransferase family. IspD subfamily.</text>
</comment>
<comment type="pathway">
    <text evidence="2 7">Isoprenoid biosynthesis; isopentenyl diphosphate biosynthesis via DXP pathway; isopentenyl diphosphate from 1-deoxy-D-xylulose 5-phosphate: step 2/6.</text>
</comment>
<feature type="site" description="Positions MEP for the nucleophilic attack" evidence="7">
    <location>
        <position position="216"/>
    </location>
</feature>
<keyword evidence="4 7" id="KW-0808">Transferase</keyword>
<protein>
    <recommendedName>
        <fullName evidence="7">2-C-methyl-D-erythritol 4-phosphate cytidylyltransferase</fullName>
        <ecNumber evidence="7">2.7.7.60</ecNumber>
    </recommendedName>
    <alternativeName>
        <fullName evidence="7">4-diphosphocytidyl-2C-methyl-D-erythritol synthase</fullName>
    </alternativeName>
    <alternativeName>
        <fullName evidence="7">MEP cytidylyltransferase</fullName>
        <shortName evidence="7">MCT</shortName>
    </alternativeName>
</protein>
<dbReference type="UniPathway" id="UPA00056">
    <property type="reaction ID" value="UER00093"/>
</dbReference>
<dbReference type="PROSITE" id="PS01295">
    <property type="entry name" value="ISPD"/>
    <property type="match status" value="1"/>
</dbReference>
<evidence type="ECO:0000256" key="1">
    <source>
        <dbReference type="ARBA" id="ARBA00001282"/>
    </source>
</evidence>
<dbReference type="InterPro" id="IPR029044">
    <property type="entry name" value="Nucleotide-diphossugar_trans"/>
</dbReference>
<dbReference type="KEGG" id="kon:CONE_0743"/>
<dbReference type="Proteomes" id="UP000011541">
    <property type="component" value="Chromosome"/>
</dbReference>
<dbReference type="FunFam" id="3.90.550.10:FF:000003">
    <property type="entry name" value="2-C-methyl-D-erythritol 4-phosphate cytidylyltransferase"/>
    <property type="match status" value="1"/>
</dbReference>
<evidence type="ECO:0000256" key="3">
    <source>
        <dbReference type="ARBA" id="ARBA00009789"/>
    </source>
</evidence>
<proteinExistence type="inferred from homology"/>
<dbReference type="InterPro" id="IPR001228">
    <property type="entry name" value="IspD"/>
</dbReference>
<comment type="catalytic activity">
    <reaction evidence="1 7">
        <text>2-C-methyl-D-erythritol 4-phosphate + CTP + H(+) = 4-CDP-2-C-methyl-D-erythritol + diphosphate</text>
        <dbReference type="Rhea" id="RHEA:13429"/>
        <dbReference type="ChEBI" id="CHEBI:15378"/>
        <dbReference type="ChEBI" id="CHEBI:33019"/>
        <dbReference type="ChEBI" id="CHEBI:37563"/>
        <dbReference type="ChEBI" id="CHEBI:57823"/>
        <dbReference type="ChEBI" id="CHEBI:58262"/>
        <dbReference type="EC" id="2.7.7.60"/>
    </reaction>
</comment>
<dbReference type="PANTHER" id="PTHR32125:SF4">
    <property type="entry name" value="2-C-METHYL-D-ERYTHRITOL 4-PHOSPHATE CYTIDYLYLTRANSFERASE, CHLOROPLASTIC"/>
    <property type="match status" value="1"/>
</dbReference>
<dbReference type="EC" id="2.7.7.60" evidence="7"/>
<keyword evidence="9" id="KW-1185">Reference proteome</keyword>
<dbReference type="AlphaFoldDB" id="M1L7A1"/>
<reference evidence="8 9" key="1">
    <citation type="journal article" date="2013" name="Genome Biol. Evol.">
        <title>Genome evolution and phylogenomic analysis of candidatus kinetoplastibacterium, the betaproteobacterial endosymbionts of strigomonas and angomonas.</title>
        <authorList>
            <person name="Alves J.M."/>
            <person name="Serrano M.G."/>
            <person name="Maia da Silva F."/>
            <person name="Voegtly L.J."/>
            <person name="Matveyev A.V."/>
            <person name="Teixeira M.M."/>
            <person name="Camargo E.P."/>
            <person name="Buck G.A."/>
        </authorList>
    </citation>
    <scope>NUCLEOTIDE SEQUENCE [LARGE SCALE GENOMIC DNA]</scope>
    <source>
        <strain evidence="8 9">TCC290E</strain>
    </source>
</reference>
<dbReference type="GO" id="GO:0050518">
    <property type="term" value="F:2-C-methyl-D-erythritol 4-phosphate cytidylyltransferase activity"/>
    <property type="evidence" value="ECO:0007669"/>
    <property type="project" value="UniProtKB-UniRule"/>
</dbReference>
<keyword evidence="5 7" id="KW-0548">Nucleotidyltransferase</keyword>
<organism evidence="8 9">
    <name type="scientific">Candidatus Kinetoplastidibacterium stringomonadis TCC290E</name>
    <dbReference type="NCBI Taxonomy" id="1208920"/>
    <lineage>
        <taxon>Bacteria</taxon>
        <taxon>Pseudomonadati</taxon>
        <taxon>Pseudomonadota</taxon>
        <taxon>Betaproteobacteria</taxon>
        <taxon>Candidatus Kinetoplastidibacterium</taxon>
    </lineage>
</organism>
<dbReference type="InterPro" id="IPR034683">
    <property type="entry name" value="IspD/TarI"/>
</dbReference>
<dbReference type="eggNOG" id="COG1211">
    <property type="taxonomic scope" value="Bacteria"/>
</dbReference>
<evidence type="ECO:0000256" key="5">
    <source>
        <dbReference type="ARBA" id="ARBA00022695"/>
    </source>
</evidence>
<evidence type="ECO:0000313" key="9">
    <source>
        <dbReference type="Proteomes" id="UP000011541"/>
    </source>
</evidence>
<dbReference type="InterPro" id="IPR018294">
    <property type="entry name" value="ISPD_synthase_CS"/>
</dbReference>
<dbReference type="HOGENOM" id="CLU_061281_3_1_4"/>
<dbReference type="PATRIC" id="fig|1208920.3.peg.468"/>
<dbReference type="STRING" id="1208920.CONE_0743"/>
<dbReference type="NCBIfam" id="TIGR00453">
    <property type="entry name" value="ispD"/>
    <property type="match status" value="1"/>
</dbReference>
<feature type="site" description="Transition state stabilizer" evidence="7">
    <location>
        <position position="17"/>
    </location>
</feature>
<dbReference type="HAMAP" id="MF_00108">
    <property type="entry name" value="IspD"/>
    <property type="match status" value="1"/>
</dbReference>
<dbReference type="Gene3D" id="3.90.550.10">
    <property type="entry name" value="Spore Coat Polysaccharide Biosynthesis Protein SpsA, Chain A"/>
    <property type="match status" value="1"/>
</dbReference>
<dbReference type="Pfam" id="PF01128">
    <property type="entry name" value="IspD"/>
    <property type="match status" value="1"/>
</dbReference>
<dbReference type="EMBL" id="CP003805">
    <property type="protein sequence ID" value="AGF48478.1"/>
    <property type="molecule type" value="Genomic_DNA"/>
</dbReference>
<dbReference type="GO" id="GO:0019288">
    <property type="term" value="P:isopentenyl diphosphate biosynthetic process, methylerythritol 4-phosphate pathway"/>
    <property type="evidence" value="ECO:0007669"/>
    <property type="project" value="UniProtKB-UniRule"/>
</dbReference>
<dbReference type="PANTHER" id="PTHR32125">
    <property type="entry name" value="2-C-METHYL-D-ERYTHRITOL 4-PHOSPHATE CYTIDYLYLTRANSFERASE, CHLOROPLASTIC"/>
    <property type="match status" value="1"/>
</dbReference>
<dbReference type="RefSeq" id="WP_015397164.1">
    <property type="nucleotide sequence ID" value="NC_020299.1"/>
</dbReference>
<accession>M1L7A1</accession>
<keyword evidence="6 7" id="KW-0414">Isoprene biosynthesis</keyword>
<dbReference type="CDD" id="cd02516">
    <property type="entry name" value="CDP-ME_synthetase"/>
    <property type="match status" value="1"/>
</dbReference>
<evidence type="ECO:0000256" key="4">
    <source>
        <dbReference type="ARBA" id="ARBA00022679"/>
    </source>
</evidence>
<evidence type="ECO:0000256" key="2">
    <source>
        <dbReference type="ARBA" id="ARBA00004787"/>
    </source>
</evidence>
<evidence type="ECO:0000256" key="6">
    <source>
        <dbReference type="ARBA" id="ARBA00023229"/>
    </source>
</evidence>
<evidence type="ECO:0000256" key="7">
    <source>
        <dbReference type="HAMAP-Rule" id="MF_00108"/>
    </source>
</evidence>
<feature type="site" description="Transition state stabilizer" evidence="7">
    <location>
        <position position="28"/>
    </location>
</feature>
<comment type="function">
    <text evidence="7">Catalyzes the formation of 4-diphosphocytidyl-2-C-methyl-D-erythritol from CTP and 2-C-methyl-D-erythritol 4-phosphate (MEP).</text>
</comment>
<feature type="site" description="Positions MEP for the nucleophilic attack" evidence="7">
    <location>
        <position position="160"/>
    </location>
</feature>
<sequence length="230" mass="25283">MENSLIAIIPAAGAGTRACKNSAHELPKQYRNIAGKPMLIHSIMSLLADSRIRQIIVSVSPQDTLAEKLLSGLSKVTVRKYGGSTRFETVRNTVNSIDVFNNDWVIIHDAARPGLPISCLSSLIDKCLSTSNIVGGLLAIPVSNTIKKSIENVVDFTVERHNLWLAQTPQMFRISSLCKALNKISDSGLFTTDESSALEFIGLKPIIVRGSLYNMKVTWPEDFDIMEKII</sequence>
<dbReference type="SUPFAM" id="SSF53448">
    <property type="entry name" value="Nucleotide-diphospho-sugar transferases"/>
    <property type="match status" value="1"/>
</dbReference>
<dbReference type="OrthoDB" id="9806837at2"/>
<name>M1L7A1_9PROT</name>
<dbReference type="InterPro" id="IPR050088">
    <property type="entry name" value="IspD/TarI_cytidylyltransf_bact"/>
</dbReference>